<evidence type="ECO:0000313" key="2">
    <source>
        <dbReference type="Proteomes" id="UP001152888"/>
    </source>
</evidence>
<dbReference type="AlphaFoldDB" id="A0A9P0LC13"/>
<keyword evidence="2" id="KW-1185">Reference proteome</keyword>
<dbReference type="Proteomes" id="UP001152888">
    <property type="component" value="Unassembled WGS sequence"/>
</dbReference>
<name>A0A9P0LC13_ACAOB</name>
<protein>
    <submittedName>
        <fullName evidence="1">Uncharacterized protein</fullName>
    </submittedName>
</protein>
<proteinExistence type="predicted"/>
<evidence type="ECO:0000313" key="1">
    <source>
        <dbReference type="EMBL" id="CAH1990469.1"/>
    </source>
</evidence>
<dbReference type="EMBL" id="CAKOFQ010007089">
    <property type="protein sequence ID" value="CAH1990469.1"/>
    <property type="molecule type" value="Genomic_DNA"/>
</dbReference>
<sequence>MYQLMCYAERVFPRPTMSLHIGGSSHNERIALPRLAAWRRLQRKVSPHPGIYGNDTMEANL</sequence>
<accession>A0A9P0LC13</accession>
<gene>
    <name evidence="1" type="ORF">ACAOBT_LOCUS19678</name>
</gene>
<dbReference type="OrthoDB" id="6478865at2759"/>
<comment type="caution">
    <text evidence="1">The sequence shown here is derived from an EMBL/GenBank/DDBJ whole genome shotgun (WGS) entry which is preliminary data.</text>
</comment>
<reference evidence="1" key="1">
    <citation type="submission" date="2022-03" db="EMBL/GenBank/DDBJ databases">
        <authorList>
            <person name="Sayadi A."/>
        </authorList>
    </citation>
    <scope>NUCLEOTIDE SEQUENCE</scope>
</reference>
<organism evidence="1 2">
    <name type="scientific">Acanthoscelides obtectus</name>
    <name type="common">Bean weevil</name>
    <name type="synonym">Bruchus obtectus</name>
    <dbReference type="NCBI Taxonomy" id="200917"/>
    <lineage>
        <taxon>Eukaryota</taxon>
        <taxon>Metazoa</taxon>
        <taxon>Ecdysozoa</taxon>
        <taxon>Arthropoda</taxon>
        <taxon>Hexapoda</taxon>
        <taxon>Insecta</taxon>
        <taxon>Pterygota</taxon>
        <taxon>Neoptera</taxon>
        <taxon>Endopterygota</taxon>
        <taxon>Coleoptera</taxon>
        <taxon>Polyphaga</taxon>
        <taxon>Cucujiformia</taxon>
        <taxon>Chrysomeloidea</taxon>
        <taxon>Chrysomelidae</taxon>
        <taxon>Bruchinae</taxon>
        <taxon>Bruchini</taxon>
        <taxon>Acanthoscelides</taxon>
    </lineage>
</organism>